<keyword evidence="8 9" id="KW-0472">Membrane</keyword>
<name>A7S129_NEMVE</name>
<reference evidence="12 13" key="1">
    <citation type="journal article" date="2007" name="Science">
        <title>Sea anemone genome reveals ancestral eumetazoan gene repertoire and genomic organization.</title>
        <authorList>
            <person name="Putnam N.H."/>
            <person name="Srivastava M."/>
            <person name="Hellsten U."/>
            <person name="Dirks B."/>
            <person name="Chapman J."/>
            <person name="Salamov A."/>
            <person name="Terry A."/>
            <person name="Shapiro H."/>
            <person name="Lindquist E."/>
            <person name="Kapitonov V.V."/>
            <person name="Jurka J."/>
            <person name="Genikhovich G."/>
            <person name="Grigoriev I.V."/>
            <person name="Lucas S.M."/>
            <person name="Steele R.E."/>
            <person name="Finnerty J.R."/>
            <person name="Technau U."/>
            <person name="Martindale M.Q."/>
            <person name="Rokhsar D.S."/>
        </authorList>
    </citation>
    <scope>NUCLEOTIDE SEQUENCE [LARGE SCALE GENOMIC DNA]</scope>
    <source>
        <strain evidence="13">CH2 X CH6</strain>
    </source>
</reference>
<evidence type="ECO:0000256" key="2">
    <source>
        <dbReference type="ARBA" id="ARBA00008148"/>
    </source>
</evidence>
<dbReference type="FunCoup" id="A7S129">
    <property type="interactions" value="32"/>
</dbReference>
<evidence type="ECO:0000256" key="5">
    <source>
        <dbReference type="ARBA" id="ARBA00022692"/>
    </source>
</evidence>
<evidence type="ECO:0000256" key="7">
    <source>
        <dbReference type="ARBA" id="ARBA00023034"/>
    </source>
</evidence>
<keyword evidence="7" id="KW-0333">Golgi apparatus</keyword>
<evidence type="ECO:0000259" key="11">
    <source>
        <dbReference type="Pfam" id="PF21883"/>
    </source>
</evidence>
<keyword evidence="6 9" id="KW-1133">Transmembrane helix</keyword>
<feature type="transmembrane region" description="Helical" evidence="9">
    <location>
        <begin position="224"/>
        <end position="244"/>
    </location>
</feature>
<comment type="similarity">
    <text evidence="2">Belongs to the wntless family.</text>
</comment>
<dbReference type="GO" id="GO:0016055">
    <property type="term" value="P:Wnt signaling pathway"/>
    <property type="evidence" value="ECO:0007669"/>
    <property type="project" value="UniProtKB-KW"/>
</dbReference>
<feature type="transmembrane region" description="Helical" evidence="9">
    <location>
        <begin position="368"/>
        <end position="398"/>
    </location>
</feature>
<dbReference type="HOGENOM" id="CLU_022911_0_0_1"/>
<evidence type="ECO:0000256" key="4">
    <source>
        <dbReference type="ARBA" id="ARBA00022687"/>
    </source>
</evidence>
<feature type="transmembrane region" description="Helical" evidence="9">
    <location>
        <begin position="419"/>
        <end position="443"/>
    </location>
</feature>
<dbReference type="AlphaFoldDB" id="A7S129"/>
<feature type="transmembrane region" description="Helical" evidence="9">
    <location>
        <begin position="12"/>
        <end position="32"/>
    </location>
</feature>
<dbReference type="Pfam" id="PF06664">
    <property type="entry name" value="WLS-like_TM"/>
    <property type="match status" value="1"/>
</dbReference>
<feature type="transmembrane region" description="Helical" evidence="9">
    <location>
        <begin position="463"/>
        <end position="486"/>
    </location>
</feature>
<dbReference type="PANTHER" id="PTHR13449:SF2">
    <property type="entry name" value="PROTEIN WNTLESS HOMOLOG"/>
    <property type="match status" value="1"/>
</dbReference>
<dbReference type="EMBL" id="DS469563">
    <property type="protein sequence ID" value="EDO42569.1"/>
    <property type="molecule type" value="Genomic_DNA"/>
</dbReference>
<evidence type="ECO:0000313" key="13">
    <source>
        <dbReference type="Proteomes" id="UP000001593"/>
    </source>
</evidence>
<evidence type="ECO:0000256" key="1">
    <source>
        <dbReference type="ARBA" id="ARBA00004653"/>
    </source>
</evidence>
<dbReference type="GO" id="GO:0017147">
    <property type="term" value="F:Wnt-protein binding"/>
    <property type="evidence" value="ECO:0000318"/>
    <property type="project" value="GO_Central"/>
</dbReference>
<evidence type="ECO:0000259" key="10">
    <source>
        <dbReference type="Pfam" id="PF06664"/>
    </source>
</evidence>
<sequence length="502" mass="57615">MAVILETLSVRKLVLLGLGIVVVLSAFFIAGGKIAPSPTTAMVHIAHICRADKPSQPQEPWTCHRLPNMDAAKADPKATPQNIVFAIQFPHPGLEMSRWHQFIVSSVRLEIEYDEDQKYDSYPVWTFEARLYYKDKNDTSTEWKEMATSTEERSLVCNFTRSKSAGGGIYQCADIPFFEIGSVYHEYYLVNLLLPAHRNKNRFIGKVAEVNFVEIHQNGGFTRVWFAMKTIVTPFSIAMLLWFAKKVKGLSREPLLLEKTMFILGVVAVFLNFPIEWFTLWVDMPFMLLFTDIRQGLFYAMLMCFWIIFTGEHLLDQSERNKLKVYWRQVGCIGFGCLCLLVFDMCERGYQLHNPFYSIWATELGSKLAYAFIICAGICACVYFLFLCVMVIKVFWNIRGKRATFAKMSRARRLHYEGLIYRFEFLMVITLLCAALTVIFFVISNVNEAQWKFGSEESTVEISSALFTGIYGMWNTYVLTLMYLYAPSTGDFAGKKYACTSS</sequence>
<feature type="domain" description="Wntless-like transmembrane" evidence="10">
    <location>
        <begin position="218"/>
        <end position="488"/>
    </location>
</feature>
<dbReference type="InterPro" id="IPR047843">
    <property type="entry name" value="WLS-like_TM"/>
</dbReference>
<keyword evidence="13" id="KW-1185">Reference proteome</keyword>
<keyword evidence="3" id="KW-0217">Developmental protein</keyword>
<dbReference type="GO" id="GO:0006886">
    <property type="term" value="P:intracellular protein transport"/>
    <property type="evidence" value="ECO:0000318"/>
    <property type="project" value="GO_Central"/>
</dbReference>
<evidence type="ECO:0008006" key="14">
    <source>
        <dbReference type="Google" id="ProtNLM"/>
    </source>
</evidence>
<dbReference type="GO" id="GO:0000139">
    <property type="term" value="C:Golgi membrane"/>
    <property type="evidence" value="ECO:0007669"/>
    <property type="project" value="UniProtKB-SubCell"/>
</dbReference>
<comment type="subcellular location">
    <subcellularLocation>
        <location evidence="1">Golgi apparatus membrane</location>
        <topology evidence="1">Multi-pass membrane protein</topology>
    </subcellularLocation>
</comment>
<accession>A7S129</accession>
<feature type="transmembrane region" description="Helical" evidence="9">
    <location>
        <begin position="326"/>
        <end position="343"/>
    </location>
</feature>
<dbReference type="Proteomes" id="UP000001593">
    <property type="component" value="Unassembled WGS sequence"/>
</dbReference>
<proteinExistence type="inferred from homology"/>
<dbReference type="InParanoid" id="A7S129"/>
<evidence type="ECO:0000256" key="9">
    <source>
        <dbReference type="SAM" id="Phobius"/>
    </source>
</evidence>
<evidence type="ECO:0000313" key="12">
    <source>
        <dbReference type="EMBL" id="EDO42569.1"/>
    </source>
</evidence>
<feature type="transmembrane region" description="Helical" evidence="9">
    <location>
        <begin position="295"/>
        <end position="314"/>
    </location>
</feature>
<dbReference type="GO" id="GO:0031090">
    <property type="term" value="C:organelle membrane"/>
    <property type="evidence" value="ECO:0000318"/>
    <property type="project" value="GO_Central"/>
</dbReference>
<dbReference type="STRING" id="45351.A7S129"/>
<dbReference type="InterPro" id="IPR053936">
    <property type="entry name" value="WLS_GOLD"/>
</dbReference>
<dbReference type="PhylomeDB" id="A7S129"/>
<dbReference type="GO" id="GO:0061355">
    <property type="term" value="P:Wnt protein secretion"/>
    <property type="evidence" value="ECO:0000318"/>
    <property type="project" value="GO_Central"/>
</dbReference>
<feature type="transmembrane region" description="Helical" evidence="9">
    <location>
        <begin position="256"/>
        <end position="275"/>
    </location>
</feature>
<feature type="domain" description="Wntless GOLD" evidence="11">
    <location>
        <begin position="56"/>
        <end position="217"/>
    </location>
</feature>
<evidence type="ECO:0000256" key="8">
    <source>
        <dbReference type="ARBA" id="ARBA00023136"/>
    </source>
</evidence>
<keyword evidence="5 9" id="KW-0812">Transmembrane</keyword>
<gene>
    <name evidence="12" type="ORF">NEMVEDRAFT_v1g100430</name>
</gene>
<organism evidence="12 13">
    <name type="scientific">Nematostella vectensis</name>
    <name type="common">Starlet sea anemone</name>
    <dbReference type="NCBI Taxonomy" id="45351"/>
    <lineage>
        <taxon>Eukaryota</taxon>
        <taxon>Metazoa</taxon>
        <taxon>Cnidaria</taxon>
        <taxon>Anthozoa</taxon>
        <taxon>Hexacorallia</taxon>
        <taxon>Actiniaria</taxon>
        <taxon>Edwardsiidae</taxon>
        <taxon>Nematostella</taxon>
    </lineage>
</organism>
<dbReference type="OMA" id="GQWKWDE"/>
<evidence type="ECO:0000256" key="3">
    <source>
        <dbReference type="ARBA" id="ARBA00022473"/>
    </source>
</evidence>
<dbReference type="GO" id="GO:0012505">
    <property type="term" value="C:endomembrane system"/>
    <property type="evidence" value="ECO:0000318"/>
    <property type="project" value="GO_Central"/>
</dbReference>
<evidence type="ECO:0000256" key="6">
    <source>
        <dbReference type="ARBA" id="ARBA00022989"/>
    </source>
</evidence>
<dbReference type="Pfam" id="PF21883">
    <property type="entry name" value="WLS_GOLD"/>
    <property type="match status" value="1"/>
</dbReference>
<protein>
    <recommendedName>
        <fullName evidence="14">Protein wntless</fullName>
    </recommendedName>
</protein>
<dbReference type="eggNOG" id="ENOG502QSE2">
    <property type="taxonomic scope" value="Eukaryota"/>
</dbReference>
<dbReference type="PANTHER" id="PTHR13449">
    <property type="entry name" value="INTEGRAL MEMBRANE PROTEIN GPR177"/>
    <property type="match status" value="1"/>
</dbReference>
<dbReference type="InterPro" id="IPR009551">
    <property type="entry name" value="Wntless"/>
</dbReference>
<keyword evidence="4" id="KW-0879">Wnt signaling pathway</keyword>